<dbReference type="Proteomes" id="UP000037931">
    <property type="component" value="Unassembled WGS sequence"/>
</dbReference>
<gene>
    <name evidence="2" type="ORF">PF66_02052</name>
</gene>
<comment type="caution">
    <text evidence="2">The sequence shown here is derived from an EMBL/GenBank/DDBJ whole genome shotgun (WGS) entry which is preliminary data.</text>
</comment>
<accession>A0A0M9GH77</accession>
<dbReference type="PATRIC" id="fig|50340.43.peg.5415"/>
<dbReference type="RefSeq" id="WP_054062580.1">
    <property type="nucleotide sequence ID" value="NZ_JAQMZR010000049.1"/>
</dbReference>
<proteinExistence type="predicted"/>
<keyword evidence="3" id="KW-1185">Reference proteome</keyword>
<name>A0A0M9GH77_9PSED</name>
<dbReference type="EMBL" id="JSYZ01000007">
    <property type="protein sequence ID" value="KPA91171.1"/>
    <property type="molecule type" value="Genomic_DNA"/>
</dbReference>
<feature type="chain" id="PRO_5005836268" evidence="1">
    <location>
        <begin position="18"/>
        <end position="132"/>
    </location>
</feature>
<evidence type="ECO:0000313" key="2">
    <source>
        <dbReference type="EMBL" id="KPA91171.1"/>
    </source>
</evidence>
<evidence type="ECO:0000313" key="3">
    <source>
        <dbReference type="Proteomes" id="UP000037931"/>
    </source>
</evidence>
<dbReference type="OrthoDB" id="6903151at2"/>
<dbReference type="AlphaFoldDB" id="A0A0M9GH77"/>
<sequence length="132" mass="14386" precursor="true">MKALLLMIAGLPLVACGSDTPPTANAVLEALKANGVPFGAVSYPKRKPLSLLPNTYKERVEVAFPSIAPKGGQFFVCETREYCDHLQEHFHALRALAGPHVYRSKSGRVLAQLYSTLEQPVANQIRAAIEEL</sequence>
<organism evidence="2 3">
    <name type="scientific">Pseudomonas asplenii</name>
    <dbReference type="NCBI Taxonomy" id="53407"/>
    <lineage>
        <taxon>Bacteria</taxon>
        <taxon>Pseudomonadati</taxon>
        <taxon>Pseudomonadota</taxon>
        <taxon>Gammaproteobacteria</taxon>
        <taxon>Pseudomonadales</taxon>
        <taxon>Pseudomonadaceae</taxon>
        <taxon>Pseudomonas</taxon>
    </lineage>
</organism>
<reference evidence="2 3" key="1">
    <citation type="journal article" date="2015" name="PLoS ONE">
        <title>Rice-Infecting Pseudomonas Genomes Are Highly Accessorized and Harbor Multiple Putative Virulence Mechanisms to Cause Sheath Brown Rot.</title>
        <authorList>
            <person name="Quibod I.L."/>
            <person name="Grande G."/>
            <person name="Oreiro E.G."/>
            <person name="Borja F.N."/>
            <person name="Dossa G.S."/>
            <person name="Mauleon R."/>
            <person name="Cruz C.V."/>
            <person name="Oliva R."/>
        </authorList>
    </citation>
    <scope>NUCLEOTIDE SEQUENCE [LARGE SCALE GENOMIC DNA]</scope>
    <source>
        <strain evidence="2 3">IRRI 6609</strain>
    </source>
</reference>
<evidence type="ECO:0000256" key="1">
    <source>
        <dbReference type="SAM" id="SignalP"/>
    </source>
</evidence>
<keyword evidence="1" id="KW-0732">Signal</keyword>
<protein>
    <submittedName>
        <fullName evidence="2">Uncharacterized protein</fullName>
    </submittedName>
</protein>
<feature type="signal peptide" evidence="1">
    <location>
        <begin position="1"/>
        <end position="17"/>
    </location>
</feature>